<dbReference type="AlphaFoldDB" id="A0AAD7A3P3"/>
<dbReference type="GO" id="GO:0005979">
    <property type="term" value="P:regulation of glycogen biosynthetic process"/>
    <property type="evidence" value="ECO:0007669"/>
    <property type="project" value="TreeGrafter"/>
</dbReference>
<dbReference type="GO" id="GO:0008157">
    <property type="term" value="F:protein phosphatase 1 binding"/>
    <property type="evidence" value="ECO:0007669"/>
    <property type="project" value="TreeGrafter"/>
</dbReference>
<feature type="region of interest" description="Disordered" evidence="1">
    <location>
        <begin position="707"/>
        <end position="748"/>
    </location>
</feature>
<feature type="compositionally biased region" description="Low complexity" evidence="1">
    <location>
        <begin position="722"/>
        <end position="738"/>
    </location>
</feature>
<organism evidence="3 4">
    <name type="scientific">Mycena albidolilacea</name>
    <dbReference type="NCBI Taxonomy" id="1033008"/>
    <lineage>
        <taxon>Eukaryota</taxon>
        <taxon>Fungi</taxon>
        <taxon>Dikarya</taxon>
        <taxon>Basidiomycota</taxon>
        <taxon>Agaricomycotina</taxon>
        <taxon>Agaricomycetes</taxon>
        <taxon>Agaricomycetidae</taxon>
        <taxon>Agaricales</taxon>
        <taxon>Marasmiineae</taxon>
        <taxon>Mycenaceae</taxon>
        <taxon>Mycena</taxon>
    </lineage>
</organism>
<name>A0AAD7A3P3_9AGAR</name>
<feature type="compositionally biased region" description="Polar residues" evidence="1">
    <location>
        <begin position="29"/>
        <end position="46"/>
    </location>
</feature>
<feature type="region of interest" description="Disordered" evidence="1">
    <location>
        <begin position="1"/>
        <end position="177"/>
    </location>
</feature>
<gene>
    <name evidence="3" type="ORF">DFH08DRAFT_132107</name>
</gene>
<dbReference type="Gene3D" id="2.60.40.2440">
    <property type="entry name" value="Carbohydrate binding type-21 domain"/>
    <property type="match status" value="1"/>
</dbReference>
<dbReference type="PANTHER" id="PTHR12307:SF36">
    <property type="entry name" value="GLYCOGEN-BINDING SUBUNIT 76A"/>
    <property type="match status" value="1"/>
</dbReference>
<dbReference type="Pfam" id="PF03370">
    <property type="entry name" value="CBM_21"/>
    <property type="match status" value="1"/>
</dbReference>
<feature type="region of interest" description="Disordered" evidence="1">
    <location>
        <begin position="604"/>
        <end position="641"/>
    </location>
</feature>
<feature type="compositionally biased region" description="Pro residues" evidence="1">
    <location>
        <begin position="480"/>
        <end position="490"/>
    </location>
</feature>
<feature type="compositionally biased region" description="Polar residues" evidence="1">
    <location>
        <begin position="739"/>
        <end position="748"/>
    </location>
</feature>
<dbReference type="Proteomes" id="UP001218218">
    <property type="component" value="Unassembled WGS sequence"/>
</dbReference>
<reference evidence="3" key="1">
    <citation type="submission" date="2023-03" db="EMBL/GenBank/DDBJ databases">
        <title>Massive genome expansion in bonnet fungi (Mycena s.s.) driven by repeated elements and novel gene families across ecological guilds.</title>
        <authorList>
            <consortium name="Lawrence Berkeley National Laboratory"/>
            <person name="Harder C.B."/>
            <person name="Miyauchi S."/>
            <person name="Viragh M."/>
            <person name="Kuo A."/>
            <person name="Thoen E."/>
            <person name="Andreopoulos B."/>
            <person name="Lu D."/>
            <person name="Skrede I."/>
            <person name="Drula E."/>
            <person name="Henrissat B."/>
            <person name="Morin E."/>
            <person name="Kohler A."/>
            <person name="Barry K."/>
            <person name="LaButti K."/>
            <person name="Morin E."/>
            <person name="Salamov A."/>
            <person name="Lipzen A."/>
            <person name="Mereny Z."/>
            <person name="Hegedus B."/>
            <person name="Baldrian P."/>
            <person name="Stursova M."/>
            <person name="Weitz H."/>
            <person name="Taylor A."/>
            <person name="Grigoriev I.V."/>
            <person name="Nagy L.G."/>
            <person name="Martin F."/>
            <person name="Kauserud H."/>
        </authorList>
    </citation>
    <scope>NUCLEOTIDE SEQUENCE</scope>
    <source>
        <strain evidence="3">CBHHK002</strain>
    </source>
</reference>
<dbReference type="InterPro" id="IPR050782">
    <property type="entry name" value="PP1_regulatory_subunit_3"/>
</dbReference>
<dbReference type="GO" id="GO:2001069">
    <property type="term" value="F:glycogen binding"/>
    <property type="evidence" value="ECO:0007669"/>
    <property type="project" value="TreeGrafter"/>
</dbReference>
<comment type="caution">
    <text evidence="3">The sequence shown here is derived from an EMBL/GenBank/DDBJ whole genome shotgun (WGS) entry which is preliminary data.</text>
</comment>
<feature type="compositionally biased region" description="Low complexity" evidence="1">
    <location>
        <begin position="618"/>
        <end position="637"/>
    </location>
</feature>
<feature type="region of interest" description="Disordered" evidence="1">
    <location>
        <begin position="225"/>
        <end position="247"/>
    </location>
</feature>
<evidence type="ECO:0000259" key="2">
    <source>
        <dbReference type="PROSITE" id="PS51159"/>
    </source>
</evidence>
<evidence type="ECO:0000313" key="3">
    <source>
        <dbReference type="EMBL" id="KAJ7348937.1"/>
    </source>
</evidence>
<dbReference type="PROSITE" id="PS51159">
    <property type="entry name" value="CBM21"/>
    <property type="match status" value="1"/>
</dbReference>
<dbReference type="InterPro" id="IPR038175">
    <property type="entry name" value="CBM21_dom_sf"/>
</dbReference>
<keyword evidence="4" id="KW-1185">Reference proteome</keyword>
<accession>A0AAD7A3P3</accession>
<dbReference type="InterPro" id="IPR005036">
    <property type="entry name" value="CBM21_dom"/>
</dbReference>
<feature type="region of interest" description="Disordered" evidence="1">
    <location>
        <begin position="460"/>
        <end position="510"/>
    </location>
</feature>
<sequence>MIATLAMSPTMDFRDSNTAGAPLPLLPRRSSSANRTTFATTPQKSSPPIKLVVQHATPPEDPPAASSSSSSSDGRPTITVHPKRVRGLRPAEQNTPTPTPFPRRDTDDANITPRPSPRPLVYVPGTGLGLRALSTSHIPPPSPSTPTYPTDDAPRMVRKKSGQPVKSSLKSSGPRVRGSLAVVIGGAGGSTSKSAPTTPTARPSVHFDAQLEHVKLFLAEQKPLAVSRDGSPTDDTSGTEGDFPSWAFGRDREEQGKLEMLVDVPPPPHELDVKLQTLVLTDDATSVTGTVAVRNLAFDKWVAVRFTFDDWQTTSEVTARYSHSLSGGAVDVFSFSIRLNDLLARIEGKVMMLAVRYTSAGREMWDNNGGGNYRATFRRVRRETKKEQEEAKAAVATNAKPKGPEGEVVADLRSRLERVVKAQEGPSPVQLRVAAKNTAEVADKFKTGGSLAARYDFHTSSRNPWRPHQRAASHPVIDSPSPPSTIPWPKQPLHKAKPVLGSPRDASEGEFRPVPYIASDSEDAPFSVRGPERLQRGYFDVPLREIATARRTPPGTPRGGLGALDDMTPMPTPSRSISFPPLDPRIGMGLAVGMAIGLEVEGRLTPRGTAREENVSEGSTPSFVSSVASSRSGTVSPVSPPDYVGLGSAIPVGESPTIYHSFLDRFCFYTGPEALGIEGLPRTQSVSSVEEFLSTASATPRFVQKLQAPTPLRFGDSRSSDSRGSGSTTPTTTFASAPESRSPTPVAA</sequence>
<protein>
    <submittedName>
        <fullName evidence="3">Phosphatase regulatory subunit-domain-containing protein</fullName>
    </submittedName>
</protein>
<dbReference type="GO" id="GO:0000164">
    <property type="term" value="C:protein phosphatase type 1 complex"/>
    <property type="evidence" value="ECO:0007669"/>
    <property type="project" value="TreeGrafter"/>
</dbReference>
<dbReference type="PANTHER" id="PTHR12307">
    <property type="entry name" value="PROTEIN PHOSPHATASE 1 REGULATORY SUBUNIT"/>
    <property type="match status" value="1"/>
</dbReference>
<evidence type="ECO:0000313" key="4">
    <source>
        <dbReference type="Proteomes" id="UP001218218"/>
    </source>
</evidence>
<feature type="domain" description="CBM21" evidence="2">
    <location>
        <begin position="265"/>
        <end position="376"/>
    </location>
</feature>
<feature type="compositionally biased region" description="Basic and acidic residues" evidence="1">
    <location>
        <begin position="604"/>
        <end position="614"/>
    </location>
</feature>
<proteinExistence type="predicted"/>
<dbReference type="EMBL" id="JARIHO010000016">
    <property type="protein sequence ID" value="KAJ7348937.1"/>
    <property type="molecule type" value="Genomic_DNA"/>
</dbReference>
<evidence type="ECO:0000256" key="1">
    <source>
        <dbReference type="SAM" id="MobiDB-lite"/>
    </source>
</evidence>